<dbReference type="PANTHER" id="PTHR18964:SF162">
    <property type="entry name" value="N-ACETYL-D-GLUCOSAMINE KINASE"/>
    <property type="match status" value="1"/>
</dbReference>
<dbReference type="Gene3D" id="3.30.420.40">
    <property type="match status" value="2"/>
</dbReference>
<proteinExistence type="predicted"/>
<dbReference type="CDD" id="cd24057">
    <property type="entry name" value="ASKHA_NBD_ROK_NAGK"/>
    <property type="match status" value="1"/>
</dbReference>
<dbReference type="EC" id="2.7.1.59" evidence="1"/>
<comment type="catalytic activity">
    <reaction evidence="9">
        <text>N-acetyl-D-glucosamine + ATP = N-acetyl-D-glucosamine 6-phosphate + ADP + H(+)</text>
        <dbReference type="Rhea" id="RHEA:17417"/>
        <dbReference type="ChEBI" id="CHEBI:15378"/>
        <dbReference type="ChEBI" id="CHEBI:30616"/>
        <dbReference type="ChEBI" id="CHEBI:57513"/>
        <dbReference type="ChEBI" id="CHEBI:456216"/>
        <dbReference type="ChEBI" id="CHEBI:506227"/>
        <dbReference type="EC" id="2.7.1.59"/>
    </reaction>
</comment>
<dbReference type="GO" id="GO:0005524">
    <property type="term" value="F:ATP binding"/>
    <property type="evidence" value="ECO:0007669"/>
    <property type="project" value="UniProtKB-KW"/>
</dbReference>
<evidence type="ECO:0000256" key="8">
    <source>
        <dbReference type="ARBA" id="ARBA00023277"/>
    </source>
</evidence>
<dbReference type="InterPro" id="IPR043129">
    <property type="entry name" value="ATPase_NBD"/>
</dbReference>
<dbReference type="InterPro" id="IPR000600">
    <property type="entry name" value="ROK"/>
</dbReference>
<dbReference type="RefSeq" id="WP_062480130.1">
    <property type="nucleotide sequence ID" value="NZ_CP013650.1"/>
</dbReference>
<keyword evidence="8" id="KW-0119">Carbohydrate metabolism</keyword>
<evidence type="ECO:0000256" key="7">
    <source>
        <dbReference type="ARBA" id="ARBA00022840"/>
    </source>
</evidence>
<dbReference type="Pfam" id="PF00480">
    <property type="entry name" value="ROK"/>
    <property type="match status" value="1"/>
</dbReference>
<keyword evidence="5 10" id="KW-0418">Kinase</keyword>
<evidence type="ECO:0000313" key="10">
    <source>
        <dbReference type="EMBL" id="ALS98680.1"/>
    </source>
</evidence>
<evidence type="ECO:0000256" key="9">
    <source>
        <dbReference type="ARBA" id="ARBA00049065"/>
    </source>
</evidence>
<accession>A0A0U3B0A6</accession>
<dbReference type="EMBL" id="CP013650">
    <property type="protein sequence ID" value="ALS98680.1"/>
    <property type="molecule type" value="Genomic_DNA"/>
</dbReference>
<dbReference type="GO" id="GO:0046872">
    <property type="term" value="F:metal ion binding"/>
    <property type="evidence" value="ECO:0007669"/>
    <property type="project" value="UniProtKB-KW"/>
</dbReference>
<keyword evidence="4" id="KW-0547">Nucleotide-binding</keyword>
<keyword evidence="2" id="KW-0808">Transferase</keyword>
<keyword evidence="7" id="KW-0067">ATP-binding</keyword>
<dbReference type="STRING" id="1526571.AT746_10640"/>
<protein>
    <recommendedName>
        <fullName evidence="1">N-acetylglucosamine kinase</fullName>
        <ecNumber evidence="1">2.7.1.59</ecNumber>
    </recommendedName>
</protein>
<evidence type="ECO:0000256" key="2">
    <source>
        <dbReference type="ARBA" id="ARBA00022679"/>
    </source>
</evidence>
<dbReference type="Proteomes" id="UP000068447">
    <property type="component" value="Chromosome"/>
</dbReference>
<organism evidence="10 11">
    <name type="scientific">Lacimicrobium alkaliphilum</name>
    <dbReference type="NCBI Taxonomy" id="1526571"/>
    <lineage>
        <taxon>Bacteria</taxon>
        <taxon>Pseudomonadati</taxon>
        <taxon>Pseudomonadota</taxon>
        <taxon>Gammaproteobacteria</taxon>
        <taxon>Alteromonadales</taxon>
        <taxon>Alteromonadaceae</taxon>
        <taxon>Lacimicrobium</taxon>
    </lineage>
</organism>
<keyword evidence="6" id="KW-0862">Zinc</keyword>
<name>A0A0U3B0A6_9ALTE</name>
<sequence>MHYGLDIGGTKMEMAIFDHDFTLLNRWRVATPTQDYAAFIEQICAQISRADDFSASQGSIGIGMPGIQSADGKVLSSNVACLNGHKICGDLAKALQRPVAMANDCRCFTLSEARLGAGRGYHRVFGAILGTGAGGGLCIDGRLYDCANDLAGEFGHQGISARVMQKYDLPLYDCGCGLKGCAETYISGTGLARIYQHFSHQQADTYQWLDAYQHGDHQAIEAFNCYMDALGAVMANQVLAYDPDMIVLGGGISDIDVISGGLSPWIGKHLFPAAVVPRIEKAELGAASGVRGAALIGAQEQGI</sequence>
<reference evidence="10 11" key="1">
    <citation type="submission" date="2015-12" db="EMBL/GenBank/DDBJ databases">
        <title>Complete genome of Lacimicrobium alkaliphilum KCTC 32984.</title>
        <authorList>
            <person name="Kim S.-G."/>
            <person name="Lee Y.-J."/>
        </authorList>
    </citation>
    <scope>NUCLEOTIDE SEQUENCE [LARGE SCALE GENOMIC DNA]</scope>
    <source>
        <strain evidence="10 11">YelD216</strain>
    </source>
</reference>
<keyword evidence="11" id="KW-1185">Reference proteome</keyword>
<evidence type="ECO:0000256" key="6">
    <source>
        <dbReference type="ARBA" id="ARBA00022833"/>
    </source>
</evidence>
<evidence type="ECO:0000256" key="4">
    <source>
        <dbReference type="ARBA" id="ARBA00022741"/>
    </source>
</evidence>
<evidence type="ECO:0000313" key="11">
    <source>
        <dbReference type="Proteomes" id="UP000068447"/>
    </source>
</evidence>
<dbReference type="AlphaFoldDB" id="A0A0U3B0A6"/>
<evidence type="ECO:0000256" key="1">
    <source>
        <dbReference type="ARBA" id="ARBA00012122"/>
    </source>
</evidence>
<dbReference type="PANTHER" id="PTHR18964">
    <property type="entry name" value="ROK (REPRESSOR, ORF, KINASE) FAMILY"/>
    <property type="match status" value="1"/>
</dbReference>
<evidence type="ECO:0000256" key="5">
    <source>
        <dbReference type="ARBA" id="ARBA00022777"/>
    </source>
</evidence>
<dbReference type="KEGG" id="lal:AT746_10640"/>
<keyword evidence="3" id="KW-0479">Metal-binding</keyword>
<dbReference type="GO" id="GO:0045127">
    <property type="term" value="F:N-acetylglucosamine kinase activity"/>
    <property type="evidence" value="ECO:0007669"/>
    <property type="project" value="UniProtKB-EC"/>
</dbReference>
<evidence type="ECO:0000256" key="3">
    <source>
        <dbReference type="ARBA" id="ARBA00022723"/>
    </source>
</evidence>
<dbReference type="SUPFAM" id="SSF53067">
    <property type="entry name" value="Actin-like ATPase domain"/>
    <property type="match status" value="1"/>
</dbReference>
<dbReference type="OrthoDB" id="9810372at2"/>
<gene>
    <name evidence="10" type="ORF">AT746_10640</name>
</gene>